<evidence type="ECO:0000313" key="3">
    <source>
        <dbReference type="Proteomes" id="UP001596226"/>
    </source>
</evidence>
<dbReference type="RefSeq" id="WP_377505145.1">
    <property type="nucleotide sequence ID" value="NZ_JBHSQS010000002.1"/>
</dbReference>
<sequence length="167" mass="18156">MSDDRAAETDANAETNADADEVTLGHIETEVALLMRFGEATRRATGTAEHRVLDRAAYVILRHLDTAGPQNVSALAARLNLDGSTVTRQVSALQRDGLITRTPDPSDGRGTVISPTAAGLQRMAAVRAARTRLYGDMLADWPAEDRDTLALLLRRLNEALISRNRPR</sequence>
<evidence type="ECO:0000313" key="2">
    <source>
        <dbReference type="EMBL" id="MFC5922394.1"/>
    </source>
</evidence>
<proteinExistence type="predicted"/>
<reference evidence="3" key="1">
    <citation type="journal article" date="2019" name="Int. J. Syst. Evol. Microbiol.">
        <title>The Global Catalogue of Microorganisms (GCM) 10K type strain sequencing project: providing services to taxonomists for standard genome sequencing and annotation.</title>
        <authorList>
            <consortium name="The Broad Institute Genomics Platform"/>
            <consortium name="The Broad Institute Genome Sequencing Center for Infectious Disease"/>
            <person name="Wu L."/>
            <person name="Ma J."/>
        </authorList>
    </citation>
    <scope>NUCLEOTIDE SEQUENCE [LARGE SCALE GENOMIC DNA]</scope>
    <source>
        <strain evidence="3">CGMCC 4.7144</strain>
    </source>
</reference>
<dbReference type="EMBL" id="JBHSQS010000002">
    <property type="protein sequence ID" value="MFC5922394.1"/>
    <property type="molecule type" value="Genomic_DNA"/>
</dbReference>
<name>A0ABW1GYF4_9ACTN</name>
<dbReference type="InterPro" id="IPR039422">
    <property type="entry name" value="MarR/SlyA-like"/>
</dbReference>
<dbReference type="SMART" id="SM00347">
    <property type="entry name" value="HTH_MARR"/>
    <property type="match status" value="1"/>
</dbReference>
<dbReference type="PANTHER" id="PTHR33164:SF57">
    <property type="entry name" value="MARR-FAMILY TRANSCRIPTIONAL REGULATOR"/>
    <property type="match status" value="1"/>
</dbReference>
<organism evidence="2 3">
    <name type="scientific">Micromonospora vulcania</name>
    <dbReference type="NCBI Taxonomy" id="1441873"/>
    <lineage>
        <taxon>Bacteria</taxon>
        <taxon>Bacillati</taxon>
        <taxon>Actinomycetota</taxon>
        <taxon>Actinomycetes</taxon>
        <taxon>Micromonosporales</taxon>
        <taxon>Micromonosporaceae</taxon>
        <taxon>Micromonospora</taxon>
    </lineage>
</organism>
<protein>
    <submittedName>
        <fullName evidence="2">MarR family winged helix-turn-helix transcriptional regulator</fullName>
    </submittedName>
</protein>
<keyword evidence="3" id="KW-1185">Reference proteome</keyword>
<dbReference type="Pfam" id="PF01047">
    <property type="entry name" value="MarR"/>
    <property type="match status" value="1"/>
</dbReference>
<dbReference type="InterPro" id="IPR036390">
    <property type="entry name" value="WH_DNA-bd_sf"/>
</dbReference>
<dbReference type="InterPro" id="IPR000835">
    <property type="entry name" value="HTH_MarR-typ"/>
</dbReference>
<feature type="domain" description="HTH marR-type" evidence="1">
    <location>
        <begin position="21"/>
        <end position="158"/>
    </location>
</feature>
<accession>A0ABW1GYF4</accession>
<dbReference type="PROSITE" id="PS50995">
    <property type="entry name" value="HTH_MARR_2"/>
    <property type="match status" value="1"/>
</dbReference>
<dbReference type="Gene3D" id="1.10.10.10">
    <property type="entry name" value="Winged helix-like DNA-binding domain superfamily/Winged helix DNA-binding domain"/>
    <property type="match status" value="1"/>
</dbReference>
<dbReference type="SUPFAM" id="SSF46785">
    <property type="entry name" value="Winged helix' DNA-binding domain"/>
    <property type="match status" value="1"/>
</dbReference>
<dbReference type="InterPro" id="IPR036388">
    <property type="entry name" value="WH-like_DNA-bd_sf"/>
</dbReference>
<gene>
    <name evidence="2" type="ORF">ACFQGL_03440</name>
</gene>
<dbReference type="PANTHER" id="PTHR33164">
    <property type="entry name" value="TRANSCRIPTIONAL REGULATOR, MARR FAMILY"/>
    <property type="match status" value="1"/>
</dbReference>
<evidence type="ECO:0000259" key="1">
    <source>
        <dbReference type="PROSITE" id="PS50995"/>
    </source>
</evidence>
<comment type="caution">
    <text evidence="2">The sequence shown here is derived from an EMBL/GenBank/DDBJ whole genome shotgun (WGS) entry which is preliminary data.</text>
</comment>
<dbReference type="Proteomes" id="UP001596226">
    <property type="component" value="Unassembled WGS sequence"/>
</dbReference>
<dbReference type="PRINTS" id="PR00598">
    <property type="entry name" value="HTHMARR"/>
</dbReference>